<gene>
    <name evidence="1" type="ORF">NM125_07230</name>
</gene>
<dbReference type="AlphaFoldDB" id="A0A9X2RF03"/>
<evidence type="ECO:0000313" key="1">
    <source>
        <dbReference type="EMBL" id="MCP9291372.1"/>
    </source>
</evidence>
<dbReference type="Proteomes" id="UP001139125">
    <property type="component" value="Unassembled WGS sequence"/>
</dbReference>
<sequence length="243" mass="28047">MDALECGYIFLNSDIGSVSTSPVPEQYVTLGDTVFFNTDPYWDYDYGCEGNLRTEPYLETFITNSQNVEFYRQKDYVFIIGKKTGQFTGAIVGSADIRRNDSNDLHSVFLPINITVIEEPVERGRQRVVFPPTGRIERVEILDVDPEFPRVRLLTHYSPLVENMNYTNFSSWLTLTPTLDLNVLREQNKFIYNLKNHSGSDNEHYFVPENDTLQSVYHGYIEIKAEGRTFGKTFTLDLSDYLN</sequence>
<dbReference type="RefSeq" id="WP_255134239.1">
    <property type="nucleotide sequence ID" value="NZ_JANDBC010000001.1"/>
</dbReference>
<comment type="caution">
    <text evidence="1">The sequence shown here is derived from an EMBL/GenBank/DDBJ whole genome shotgun (WGS) entry which is preliminary data.</text>
</comment>
<proteinExistence type="predicted"/>
<evidence type="ECO:0000313" key="2">
    <source>
        <dbReference type="Proteomes" id="UP001139125"/>
    </source>
</evidence>
<organism evidence="1 2">
    <name type="scientific">Gracilimonas sediminicola</name>
    <dbReference type="NCBI Taxonomy" id="2952158"/>
    <lineage>
        <taxon>Bacteria</taxon>
        <taxon>Pseudomonadati</taxon>
        <taxon>Balneolota</taxon>
        <taxon>Balneolia</taxon>
        <taxon>Balneolales</taxon>
        <taxon>Balneolaceae</taxon>
        <taxon>Gracilimonas</taxon>
    </lineage>
</organism>
<dbReference type="EMBL" id="JANDBC010000001">
    <property type="protein sequence ID" value="MCP9291372.1"/>
    <property type="molecule type" value="Genomic_DNA"/>
</dbReference>
<reference evidence="1" key="1">
    <citation type="submission" date="2022-06" db="EMBL/GenBank/DDBJ databases">
        <title>Gracilimonas sp. CAU 1638 isolated from sea sediment.</title>
        <authorList>
            <person name="Kim W."/>
        </authorList>
    </citation>
    <scope>NUCLEOTIDE SEQUENCE</scope>
    <source>
        <strain evidence="1">CAU 1638</strain>
    </source>
</reference>
<name>A0A9X2RF03_9BACT</name>
<keyword evidence="2" id="KW-1185">Reference proteome</keyword>
<protein>
    <submittedName>
        <fullName evidence="1">Uncharacterized protein</fullName>
    </submittedName>
</protein>
<accession>A0A9X2RF03</accession>